<dbReference type="PROSITE" id="PS51257">
    <property type="entry name" value="PROKAR_LIPOPROTEIN"/>
    <property type="match status" value="1"/>
</dbReference>
<keyword evidence="1" id="KW-0812">Transmembrane</keyword>
<reference evidence="2 3" key="1">
    <citation type="journal article" date="2015" name="Stand. Genomic Sci.">
        <title>Genomic Encyclopedia of Bacterial and Archaeal Type Strains, Phase III: the genomes of soil and plant-associated and newly described type strains.</title>
        <authorList>
            <person name="Whitman W.B."/>
            <person name="Woyke T."/>
            <person name="Klenk H.P."/>
            <person name="Zhou Y."/>
            <person name="Lilburn T.G."/>
            <person name="Beck B.J."/>
            <person name="De Vos P."/>
            <person name="Vandamme P."/>
            <person name="Eisen J.A."/>
            <person name="Garrity G."/>
            <person name="Hugenholtz P."/>
            <person name="Kyrpides N.C."/>
        </authorList>
    </citation>
    <scope>NUCLEOTIDE SEQUENCE [LARGE SCALE GENOMIC DNA]</scope>
    <source>
        <strain evidence="2 3">CGMCC 1.7271</strain>
    </source>
</reference>
<dbReference type="RefSeq" id="WP_144884960.1">
    <property type="nucleotide sequence ID" value="NZ_VLLE01000002.1"/>
</dbReference>
<organism evidence="2 3">
    <name type="scientific">Lacibacter cauensis</name>
    <dbReference type="NCBI Taxonomy" id="510947"/>
    <lineage>
        <taxon>Bacteria</taxon>
        <taxon>Pseudomonadati</taxon>
        <taxon>Bacteroidota</taxon>
        <taxon>Chitinophagia</taxon>
        <taxon>Chitinophagales</taxon>
        <taxon>Chitinophagaceae</taxon>
        <taxon>Lacibacter</taxon>
    </lineage>
</organism>
<protein>
    <submittedName>
        <fullName evidence="2">Uncharacterized protein</fullName>
    </submittedName>
</protein>
<dbReference type="Proteomes" id="UP000316167">
    <property type="component" value="Unassembled WGS sequence"/>
</dbReference>
<keyword evidence="1" id="KW-0472">Membrane</keyword>
<gene>
    <name evidence="2" type="ORF">IQ13_1037</name>
</gene>
<evidence type="ECO:0000313" key="3">
    <source>
        <dbReference type="Proteomes" id="UP000316167"/>
    </source>
</evidence>
<comment type="caution">
    <text evidence="2">The sequence shown here is derived from an EMBL/GenBank/DDBJ whole genome shotgun (WGS) entry which is preliminary data.</text>
</comment>
<sequence>MFKKIDIKYTLYFIGLIACVLLAIMYNKQLLKGVELFLSSEWTQIVAGILSFAAAILSKIKYKQLAFSRPMTFSQFKVPVEEVWSFISNPLTLVCSLSLAKGLFLQLRNIKKVFVDFSNLEITFIGIVVLYLLFDGITDFIGNVKLALSKTSPITAVPEPLRENE</sequence>
<proteinExistence type="predicted"/>
<feature type="transmembrane region" description="Helical" evidence="1">
    <location>
        <begin position="9"/>
        <end position="27"/>
    </location>
</feature>
<dbReference type="EMBL" id="VLLE01000002">
    <property type="protein sequence ID" value="TWI85868.1"/>
    <property type="molecule type" value="Genomic_DNA"/>
</dbReference>
<keyword evidence="3" id="KW-1185">Reference proteome</keyword>
<evidence type="ECO:0000256" key="1">
    <source>
        <dbReference type="SAM" id="Phobius"/>
    </source>
</evidence>
<name>A0A562SY31_9BACT</name>
<feature type="transmembrane region" description="Helical" evidence="1">
    <location>
        <begin position="42"/>
        <end position="62"/>
    </location>
</feature>
<keyword evidence="1" id="KW-1133">Transmembrane helix</keyword>
<evidence type="ECO:0000313" key="2">
    <source>
        <dbReference type="EMBL" id="TWI85868.1"/>
    </source>
</evidence>
<accession>A0A562SY31</accession>
<dbReference type="AlphaFoldDB" id="A0A562SY31"/>